<dbReference type="Proteomes" id="UP001454036">
    <property type="component" value="Unassembled WGS sequence"/>
</dbReference>
<feature type="region of interest" description="Disordered" evidence="1">
    <location>
        <begin position="1"/>
        <end position="60"/>
    </location>
</feature>
<feature type="compositionally biased region" description="Basic and acidic residues" evidence="1">
    <location>
        <begin position="34"/>
        <end position="60"/>
    </location>
</feature>
<proteinExistence type="predicted"/>
<accession>A0AAV3NKH8</accession>
<dbReference type="EMBL" id="BAABME010015108">
    <property type="protein sequence ID" value="GAA0139427.1"/>
    <property type="molecule type" value="Genomic_DNA"/>
</dbReference>
<sequence>MTGDQKRPRVCYQAFVPPLNPGAANQESRRKRRGDSEVKTMMNRDGDSSPKETDSLQKAMPHEEVEYVPFSEKYPLKTFRIGTNLDKKHTSELIKLIREFGDVFAWGTEDMPNVDPEMAIREEVANLLKAGAIREL</sequence>
<name>A0AAV3NKH8_LITER</name>
<protein>
    <submittedName>
        <fullName evidence="2">Uncharacterized protein</fullName>
    </submittedName>
</protein>
<evidence type="ECO:0000256" key="1">
    <source>
        <dbReference type="SAM" id="MobiDB-lite"/>
    </source>
</evidence>
<keyword evidence="3" id="KW-1185">Reference proteome</keyword>
<evidence type="ECO:0000313" key="3">
    <source>
        <dbReference type="Proteomes" id="UP001454036"/>
    </source>
</evidence>
<evidence type="ECO:0000313" key="2">
    <source>
        <dbReference type="EMBL" id="GAA0139427.1"/>
    </source>
</evidence>
<organism evidence="2 3">
    <name type="scientific">Lithospermum erythrorhizon</name>
    <name type="common">Purple gromwell</name>
    <name type="synonym">Lithospermum officinale var. erythrorhizon</name>
    <dbReference type="NCBI Taxonomy" id="34254"/>
    <lineage>
        <taxon>Eukaryota</taxon>
        <taxon>Viridiplantae</taxon>
        <taxon>Streptophyta</taxon>
        <taxon>Embryophyta</taxon>
        <taxon>Tracheophyta</taxon>
        <taxon>Spermatophyta</taxon>
        <taxon>Magnoliopsida</taxon>
        <taxon>eudicotyledons</taxon>
        <taxon>Gunneridae</taxon>
        <taxon>Pentapetalae</taxon>
        <taxon>asterids</taxon>
        <taxon>lamiids</taxon>
        <taxon>Boraginales</taxon>
        <taxon>Boraginaceae</taxon>
        <taxon>Boraginoideae</taxon>
        <taxon>Lithospermeae</taxon>
        <taxon>Lithospermum</taxon>
    </lineage>
</organism>
<dbReference type="AlphaFoldDB" id="A0AAV3NKH8"/>
<gene>
    <name evidence="2" type="ORF">LIER_35088</name>
</gene>
<reference evidence="2 3" key="1">
    <citation type="submission" date="2024-01" db="EMBL/GenBank/DDBJ databases">
        <title>The complete chloroplast genome sequence of Lithospermum erythrorhizon: insights into the phylogenetic relationship among Boraginaceae species and the maternal lineages of purple gromwells.</title>
        <authorList>
            <person name="Okada T."/>
            <person name="Watanabe K."/>
        </authorList>
    </citation>
    <scope>NUCLEOTIDE SEQUENCE [LARGE SCALE GENOMIC DNA]</scope>
</reference>
<comment type="caution">
    <text evidence="2">The sequence shown here is derived from an EMBL/GenBank/DDBJ whole genome shotgun (WGS) entry which is preliminary data.</text>
</comment>